<name>S7JMK0_VIBFL</name>
<evidence type="ECO:0000256" key="1">
    <source>
        <dbReference type="SAM" id="SignalP"/>
    </source>
</evidence>
<dbReference type="Proteomes" id="UP000014854">
    <property type="component" value="Unassembled WGS sequence"/>
</dbReference>
<evidence type="ECO:0000313" key="2">
    <source>
        <dbReference type="EMBL" id="EPP23440.1"/>
    </source>
</evidence>
<dbReference type="EMBL" id="ASXS01000006">
    <property type="protein sequence ID" value="EPP23440.1"/>
    <property type="molecule type" value="Genomic_DNA"/>
</dbReference>
<evidence type="ECO:0008006" key="4">
    <source>
        <dbReference type="Google" id="ProtNLM"/>
    </source>
</evidence>
<reference evidence="2 3" key="1">
    <citation type="journal article" date="2013" name="Gut Pathog.">
        <title>Evidence of a new metabolic capacity in an emerging diarrheal pathogen: lessons from the draft genomes of Vibrio fluvialis strains PG41 and I21563.</title>
        <authorList>
            <person name="Khatri I."/>
            <person name="Mahajan S."/>
            <person name="Dureja C."/>
            <person name="Subramanian S."/>
            <person name="Raychaudhuri S."/>
        </authorList>
    </citation>
    <scope>NUCLEOTIDE SEQUENCE [LARGE SCALE GENOMIC DNA]</scope>
    <source>
        <strain evidence="2 3">PG41</strain>
    </source>
</reference>
<feature type="signal peptide" evidence="1">
    <location>
        <begin position="1"/>
        <end position="25"/>
    </location>
</feature>
<accession>S7JMK0</accession>
<protein>
    <recommendedName>
        <fullName evidence="4">DUF680 domain-containing protein</fullName>
    </recommendedName>
</protein>
<dbReference type="PATRIC" id="fig|1336752.4.peg.1701"/>
<proteinExistence type="predicted"/>
<dbReference type="AlphaFoldDB" id="S7JMK0"/>
<gene>
    <name evidence="2" type="ORF">L910_4000</name>
</gene>
<keyword evidence="1" id="KW-0732">Signal</keyword>
<feature type="chain" id="PRO_5004553832" description="DUF680 domain-containing protein" evidence="1">
    <location>
        <begin position="26"/>
        <end position="62"/>
    </location>
</feature>
<sequence>MKSMNIKALVLAAALAVSSIGVSFAATSNNANQTPAGANTIITMPSTSYRPCDDPDTCRDLG</sequence>
<organism evidence="2 3">
    <name type="scientific">Vibrio fluvialis PG41</name>
    <dbReference type="NCBI Taxonomy" id="1336752"/>
    <lineage>
        <taxon>Bacteria</taxon>
        <taxon>Pseudomonadati</taxon>
        <taxon>Pseudomonadota</taxon>
        <taxon>Gammaproteobacteria</taxon>
        <taxon>Vibrionales</taxon>
        <taxon>Vibrionaceae</taxon>
        <taxon>Vibrio</taxon>
    </lineage>
</organism>
<evidence type="ECO:0000313" key="3">
    <source>
        <dbReference type="Proteomes" id="UP000014854"/>
    </source>
</evidence>
<comment type="caution">
    <text evidence="2">The sequence shown here is derived from an EMBL/GenBank/DDBJ whole genome shotgun (WGS) entry which is preliminary data.</text>
</comment>
<dbReference type="RefSeq" id="WP_020329204.1">
    <property type="nucleotide sequence ID" value="NZ_ASXS01000006.1"/>
</dbReference>